<organism evidence="2 3">
    <name type="scientific">Calothrix parasitica NIES-267</name>
    <dbReference type="NCBI Taxonomy" id="1973488"/>
    <lineage>
        <taxon>Bacteria</taxon>
        <taxon>Bacillati</taxon>
        <taxon>Cyanobacteriota</taxon>
        <taxon>Cyanophyceae</taxon>
        <taxon>Nostocales</taxon>
        <taxon>Calotrichaceae</taxon>
        <taxon>Calothrix</taxon>
    </lineage>
</organism>
<name>A0A1Z4LIE6_9CYAN</name>
<dbReference type="AlphaFoldDB" id="A0A1Z4LIE6"/>
<evidence type="ECO:0000313" key="3">
    <source>
        <dbReference type="Proteomes" id="UP000218418"/>
    </source>
</evidence>
<accession>A0A1Z4LIE6</accession>
<dbReference type="Proteomes" id="UP000218418">
    <property type="component" value="Chromosome"/>
</dbReference>
<keyword evidence="3" id="KW-1185">Reference proteome</keyword>
<sequence length="136" mass="14928">MVEPPIKKSDRKPKPETETGNEVTVQSTPQKKSFAPPIKKDPKDRENSNDRDRDRDRSKGRGKDKGRGRKSSGRDEVKAGVNPALARPPKPSKPPVKVEPEPEEASETVGEESQDSTEPATEVVGEESQDSTEAQN</sequence>
<reference evidence="2 3" key="1">
    <citation type="submission" date="2017-06" db="EMBL/GenBank/DDBJ databases">
        <title>Genome sequencing of cyanobaciteial culture collection at National Institute for Environmental Studies (NIES).</title>
        <authorList>
            <person name="Hirose Y."/>
            <person name="Shimura Y."/>
            <person name="Fujisawa T."/>
            <person name="Nakamura Y."/>
            <person name="Kawachi M."/>
        </authorList>
    </citation>
    <scope>NUCLEOTIDE SEQUENCE [LARGE SCALE GENOMIC DNA]</scope>
    <source>
        <strain evidence="2 3">NIES-267</strain>
    </source>
</reference>
<feature type="region of interest" description="Disordered" evidence="1">
    <location>
        <begin position="1"/>
        <end position="136"/>
    </location>
</feature>
<feature type="compositionally biased region" description="Acidic residues" evidence="1">
    <location>
        <begin position="101"/>
        <end position="115"/>
    </location>
</feature>
<proteinExistence type="predicted"/>
<gene>
    <name evidence="2" type="ORF">NIES267_04190</name>
</gene>
<evidence type="ECO:0000256" key="1">
    <source>
        <dbReference type="SAM" id="MobiDB-lite"/>
    </source>
</evidence>
<feature type="compositionally biased region" description="Basic and acidic residues" evidence="1">
    <location>
        <begin position="38"/>
        <end position="65"/>
    </location>
</feature>
<evidence type="ECO:0000313" key="2">
    <source>
        <dbReference type="EMBL" id="BAY80954.1"/>
    </source>
</evidence>
<feature type="compositionally biased region" description="Polar residues" evidence="1">
    <location>
        <begin position="18"/>
        <end position="31"/>
    </location>
</feature>
<dbReference type="EMBL" id="AP018227">
    <property type="protein sequence ID" value="BAY80954.1"/>
    <property type="molecule type" value="Genomic_DNA"/>
</dbReference>
<protein>
    <submittedName>
        <fullName evidence="2">Uncharacterized protein</fullName>
    </submittedName>
</protein>
<feature type="compositionally biased region" description="Basic and acidic residues" evidence="1">
    <location>
        <begin position="1"/>
        <end position="17"/>
    </location>
</feature>